<evidence type="ECO:0000313" key="2">
    <source>
        <dbReference type="Proteomes" id="UP000239735"/>
    </source>
</evidence>
<dbReference type="AlphaFoldDB" id="A0A2N9L2B7"/>
<reference evidence="2" key="1">
    <citation type="submission" date="2018-02" db="EMBL/GenBank/DDBJ databases">
        <authorList>
            <person name="Hausmann B."/>
        </authorList>
    </citation>
    <scope>NUCLEOTIDE SEQUENCE [LARGE SCALE GENOMIC DNA]</scope>
    <source>
        <strain evidence="2">Peat soil MAG SbA5</strain>
    </source>
</reference>
<name>A0A2N9L2B7_9BACT</name>
<protein>
    <submittedName>
        <fullName evidence="1">Uncharacterized protein</fullName>
    </submittedName>
</protein>
<sequence>MGLRNTLEPDPDNTGVGSFLRPSGILPHLTSLRKLLCFRQHRNEGSLCTQALSFLETQSQTPHAHEARSWLFSP</sequence>
<proteinExistence type="predicted"/>
<dbReference type="Proteomes" id="UP000239735">
    <property type="component" value="Unassembled WGS sequence"/>
</dbReference>
<accession>A0A2N9L2B7</accession>
<organism evidence="1 2">
    <name type="scientific">Candidatus Sulfuritelmatomonas gaucii</name>
    <dbReference type="NCBI Taxonomy" id="2043161"/>
    <lineage>
        <taxon>Bacteria</taxon>
        <taxon>Pseudomonadati</taxon>
        <taxon>Acidobacteriota</taxon>
        <taxon>Terriglobia</taxon>
        <taxon>Terriglobales</taxon>
        <taxon>Acidobacteriaceae</taxon>
        <taxon>Candidatus Sulfuritelmatomonas</taxon>
    </lineage>
</organism>
<evidence type="ECO:0000313" key="1">
    <source>
        <dbReference type="EMBL" id="SPE17369.1"/>
    </source>
</evidence>
<gene>
    <name evidence="1" type="ORF">SBA5_10055</name>
</gene>
<dbReference type="EMBL" id="OKRB01000001">
    <property type="protein sequence ID" value="SPE17369.1"/>
    <property type="molecule type" value="Genomic_DNA"/>
</dbReference>